<feature type="domain" description="LysM" evidence="2">
    <location>
        <begin position="145"/>
        <end position="188"/>
    </location>
</feature>
<dbReference type="EMBL" id="KX965989">
    <property type="protein sequence ID" value="APC46505.1"/>
    <property type="molecule type" value="Genomic_DNA"/>
</dbReference>
<dbReference type="Gene3D" id="3.10.350.10">
    <property type="entry name" value="LysM domain"/>
    <property type="match status" value="1"/>
</dbReference>
<proteinExistence type="predicted"/>
<dbReference type="CDD" id="cd00118">
    <property type="entry name" value="LysM"/>
    <property type="match status" value="1"/>
</dbReference>
<dbReference type="KEGG" id="vg:55601660"/>
<keyword evidence="4" id="KW-1185">Reference proteome</keyword>
<evidence type="ECO:0000313" key="4">
    <source>
        <dbReference type="Proteomes" id="UP000224836"/>
    </source>
</evidence>
<evidence type="ECO:0000313" key="3">
    <source>
        <dbReference type="EMBL" id="APC46505.1"/>
    </source>
</evidence>
<protein>
    <submittedName>
        <fullName evidence="3">Muramidase</fullName>
    </submittedName>
</protein>
<dbReference type="InterPro" id="IPR018392">
    <property type="entry name" value="LysM"/>
</dbReference>
<dbReference type="InterPro" id="IPR048494">
    <property type="entry name" value="Dit-like_N"/>
</dbReference>
<dbReference type="PROSITE" id="PS51782">
    <property type="entry name" value="LYSM"/>
    <property type="match status" value="1"/>
</dbReference>
<dbReference type="Proteomes" id="UP000224836">
    <property type="component" value="Segment"/>
</dbReference>
<dbReference type="Pfam" id="PF21821">
    <property type="entry name" value="Dit_like"/>
    <property type="match status" value="1"/>
</dbReference>
<accession>A0A1L2JY61</accession>
<feature type="region of interest" description="Disordered" evidence="1">
    <location>
        <begin position="116"/>
        <end position="147"/>
    </location>
</feature>
<dbReference type="RefSeq" id="YP_009831969.1">
    <property type="nucleotide sequence ID" value="NC_048651.1"/>
</dbReference>
<dbReference type="SUPFAM" id="SSF54106">
    <property type="entry name" value="LysM domain"/>
    <property type="match status" value="1"/>
</dbReference>
<organism evidence="3 4">
    <name type="scientific">Aeribacillus phage AP45</name>
    <dbReference type="NCBI Taxonomy" id="1913112"/>
    <lineage>
        <taxon>Viruses</taxon>
        <taxon>Duplodnaviria</taxon>
        <taxon>Heunggongvirae</taxon>
        <taxon>Uroviricota</taxon>
        <taxon>Caudoviricetes</taxon>
        <taxon>Kamchatkavirus</taxon>
        <taxon>Kamchatkavirus AP45</taxon>
    </lineage>
</organism>
<evidence type="ECO:0000256" key="1">
    <source>
        <dbReference type="SAM" id="MobiDB-lite"/>
    </source>
</evidence>
<dbReference type="Pfam" id="PF01476">
    <property type="entry name" value="LysM"/>
    <property type="match status" value="1"/>
</dbReference>
<dbReference type="GeneID" id="55601660"/>
<reference evidence="4" key="1">
    <citation type="submission" date="2016-10" db="EMBL/GenBank/DDBJ databases">
        <authorList>
            <person name="de Groot N.N."/>
        </authorList>
    </citation>
    <scope>NUCLEOTIDE SEQUENCE [LARGE SCALE GENOMIC DNA]</scope>
</reference>
<evidence type="ECO:0000259" key="2">
    <source>
        <dbReference type="PROSITE" id="PS51782"/>
    </source>
</evidence>
<name>A0A1L2JY61_9CAUD</name>
<sequence>MAKLGNYNLFVISESPQFSVETTSYPVEKGIAFTDHVKPEPETMQLDVFLYGSNHQKQLDQLKSSMYKGEIMNYAGRFIMRNVIIEDISPNASDIVNGITVTIKLKQIRIVTTPYVKPKPQVKKPTNSGKKQPTPKKPASKNKPVYHITKRGDTYWGLSKKYGTSISQLRKWNKYPDRKIPIGVKLRVK</sequence>
<dbReference type="SMART" id="SM00257">
    <property type="entry name" value="LysM"/>
    <property type="match status" value="1"/>
</dbReference>
<dbReference type="InterPro" id="IPR036779">
    <property type="entry name" value="LysM_dom_sf"/>
</dbReference>
<feature type="compositionally biased region" description="Low complexity" evidence="1">
    <location>
        <begin position="116"/>
        <end position="126"/>
    </location>
</feature>